<evidence type="ECO:0000313" key="5">
    <source>
        <dbReference type="EMBL" id="KGR90099.1"/>
    </source>
</evidence>
<dbReference type="GO" id="GO:0044281">
    <property type="term" value="P:small molecule metabolic process"/>
    <property type="evidence" value="ECO:0007669"/>
    <property type="project" value="UniProtKB-ARBA"/>
</dbReference>
<comment type="cofactor">
    <cofactor evidence="1">
        <name>Mg(2+)</name>
        <dbReference type="ChEBI" id="CHEBI:18420"/>
    </cofactor>
</comment>
<evidence type="ECO:0000256" key="4">
    <source>
        <dbReference type="ARBA" id="ARBA00022842"/>
    </source>
</evidence>
<evidence type="ECO:0000256" key="1">
    <source>
        <dbReference type="ARBA" id="ARBA00001946"/>
    </source>
</evidence>
<dbReference type="PANTHER" id="PTHR46470">
    <property type="entry name" value="N-ACYLNEURAMINATE-9-PHOSPHATASE"/>
    <property type="match status" value="1"/>
</dbReference>
<dbReference type="Gene3D" id="1.10.150.520">
    <property type="match status" value="1"/>
</dbReference>
<keyword evidence="2" id="KW-0479">Metal-binding</keyword>
<dbReference type="InterPro" id="IPR023214">
    <property type="entry name" value="HAD_sf"/>
</dbReference>
<dbReference type="AlphaFoldDB" id="A0A0A3IZ96"/>
<dbReference type="OrthoDB" id="9809962at2"/>
<comment type="caution">
    <text evidence="5">The sequence shown here is derived from an EMBL/GenBank/DDBJ whole genome shotgun (WGS) entry which is preliminary data.</text>
</comment>
<dbReference type="Proteomes" id="UP000030595">
    <property type="component" value="Unassembled WGS sequence"/>
</dbReference>
<accession>A0A0A3IZ96</accession>
<dbReference type="SUPFAM" id="SSF56784">
    <property type="entry name" value="HAD-like"/>
    <property type="match status" value="1"/>
</dbReference>
<dbReference type="InterPro" id="IPR006439">
    <property type="entry name" value="HAD-SF_hydro_IA"/>
</dbReference>
<protein>
    <submittedName>
        <fullName evidence="5">Haloacid dehalogenase</fullName>
    </submittedName>
</protein>
<dbReference type="GO" id="GO:0016791">
    <property type="term" value="F:phosphatase activity"/>
    <property type="evidence" value="ECO:0007669"/>
    <property type="project" value="TreeGrafter"/>
</dbReference>
<gene>
    <name evidence="5" type="ORF">CD30_13635</name>
</gene>
<keyword evidence="6" id="KW-1185">Reference proteome</keyword>
<keyword evidence="4" id="KW-0460">Magnesium</keyword>
<organism evidence="5 6">
    <name type="scientific">Ureibacillus massiliensis 4400831 = CIP 108448 = CCUG 49529</name>
    <dbReference type="NCBI Taxonomy" id="1211035"/>
    <lineage>
        <taxon>Bacteria</taxon>
        <taxon>Bacillati</taxon>
        <taxon>Bacillota</taxon>
        <taxon>Bacilli</taxon>
        <taxon>Bacillales</taxon>
        <taxon>Caryophanaceae</taxon>
        <taxon>Ureibacillus</taxon>
    </lineage>
</organism>
<dbReference type="SFLD" id="SFLDS00003">
    <property type="entry name" value="Haloacid_Dehalogenase"/>
    <property type="match status" value="1"/>
</dbReference>
<dbReference type="NCBIfam" id="TIGR01549">
    <property type="entry name" value="HAD-SF-IA-v1"/>
    <property type="match status" value="1"/>
</dbReference>
<reference evidence="5 6" key="1">
    <citation type="submission" date="2014-02" db="EMBL/GenBank/DDBJ databases">
        <title>Draft genome sequence of Lysinibacillus massiliensis CCUG 49529.</title>
        <authorList>
            <person name="Zhang F."/>
            <person name="Wang G."/>
            <person name="Zhang L."/>
        </authorList>
    </citation>
    <scope>NUCLEOTIDE SEQUENCE [LARGE SCALE GENOMIC DNA]</scope>
    <source>
        <strain evidence="5 6">CCUG 49529</strain>
    </source>
</reference>
<dbReference type="SFLD" id="SFLDG01129">
    <property type="entry name" value="C1.5:_HAD__Beta-PGM__Phosphata"/>
    <property type="match status" value="1"/>
</dbReference>
<evidence type="ECO:0000313" key="6">
    <source>
        <dbReference type="Proteomes" id="UP000030595"/>
    </source>
</evidence>
<evidence type="ECO:0000256" key="3">
    <source>
        <dbReference type="ARBA" id="ARBA00022801"/>
    </source>
</evidence>
<sequence>MKKVIVFDMDDTLYDEFEFVKSGFRAVSTFLNEQFGIIESESYQWMWNRLQKQGRGAIFDDLLKEYGLYKKTLAKKCVSIYRLHKPTIQLPNETIEVLKQLENFPLYLVTDGNKIVQNNKVQALELEKYMNKCFITYRYGLKHSKPSPHCFQLIAKQEKVEPEHIVYIGDNPSKDFVGIKPLGFRTIRIMTGQHVNKQLPEEFEADIRIQYISELPNALKKLWPEIEV</sequence>
<proteinExistence type="predicted"/>
<dbReference type="InterPro" id="IPR051400">
    <property type="entry name" value="HAD-like_hydrolase"/>
</dbReference>
<dbReference type="RefSeq" id="WP_036177773.1">
    <property type="nucleotide sequence ID" value="NZ_AVCZ01000026.1"/>
</dbReference>
<dbReference type="GO" id="GO:0046872">
    <property type="term" value="F:metal ion binding"/>
    <property type="evidence" value="ECO:0007669"/>
    <property type="project" value="UniProtKB-KW"/>
</dbReference>
<dbReference type="InterPro" id="IPR036412">
    <property type="entry name" value="HAD-like_sf"/>
</dbReference>
<dbReference type="Pfam" id="PF00702">
    <property type="entry name" value="Hydrolase"/>
    <property type="match status" value="1"/>
</dbReference>
<dbReference type="PANTHER" id="PTHR46470:SF2">
    <property type="entry name" value="GLYCERALDEHYDE 3-PHOSPHATE PHOSPHATASE"/>
    <property type="match status" value="1"/>
</dbReference>
<dbReference type="eggNOG" id="COG1011">
    <property type="taxonomic scope" value="Bacteria"/>
</dbReference>
<keyword evidence="3" id="KW-0378">Hydrolase</keyword>
<name>A0A0A3IZ96_9BACL</name>
<dbReference type="Gene3D" id="3.40.50.1000">
    <property type="entry name" value="HAD superfamily/HAD-like"/>
    <property type="match status" value="1"/>
</dbReference>
<dbReference type="EMBL" id="JPVQ01000026">
    <property type="protein sequence ID" value="KGR90099.1"/>
    <property type="molecule type" value="Genomic_DNA"/>
</dbReference>
<evidence type="ECO:0000256" key="2">
    <source>
        <dbReference type="ARBA" id="ARBA00022723"/>
    </source>
</evidence>